<dbReference type="Proteomes" id="UP000095192">
    <property type="component" value="Unassembled WGS sequence"/>
</dbReference>
<dbReference type="GO" id="GO:0003735">
    <property type="term" value="F:structural constituent of ribosome"/>
    <property type="evidence" value="ECO:0007669"/>
    <property type="project" value="InterPro"/>
</dbReference>
<reference evidence="5 6" key="1">
    <citation type="journal article" date="2016" name="BMC Genomics">
        <title>Comparative genomics reveals Cyclospora cayetanensis possesses coccidia-like metabolism and invasion components but unique surface antigens.</title>
        <authorList>
            <person name="Liu S."/>
            <person name="Wang L."/>
            <person name="Zheng H."/>
            <person name="Xu Z."/>
            <person name="Roellig D.M."/>
            <person name="Li N."/>
            <person name="Frace M.A."/>
            <person name="Tang K."/>
            <person name="Arrowood M.J."/>
            <person name="Moss D.M."/>
            <person name="Zhang L."/>
            <person name="Feng Y."/>
            <person name="Xiao L."/>
        </authorList>
    </citation>
    <scope>NUCLEOTIDE SEQUENCE [LARGE SCALE GENOMIC DNA]</scope>
    <source>
        <strain evidence="5 6">CHN_HEN01</strain>
    </source>
</reference>
<dbReference type="PANTHER" id="PTHR10715:SF0">
    <property type="entry name" value="LARGE RIBOSOMAL SUBUNIT PROTEIN EL6"/>
    <property type="match status" value="1"/>
</dbReference>
<organism evidence="5 6">
    <name type="scientific">Cyclospora cayetanensis</name>
    <dbReference type="NCBI Taxonomy" id="88456"/>
    <lineage>
        <taxon>Eukaryota</taxon>
        <taxon>Sar</taxon>
        <taxon>Alveolata</taxon>
        <taxon>Apicomplexa</taxon>
        <taxon>Conoidasida</taxon>
        <taxon>Coccidia</taxon>
        <taxon>Eucoccidiorida</taxon>
        <taxon>Eimeriorina</taxon>
        <taxon>Eimeriidae</taxon>
        <taxon>Cyclospora</taxon>
    </lineage>
</organism>
<dbReference type="Pfam" id="PF01159">
    <property type="entry name" value="Ribosomal_L6e"/>
    <property type="match status" value="1"/>
</dbReference>
<name>A0A1D3D930_9EIME</name>
<evidence type="ECO:0000256" key="4">
    <source>
        <dbReference type="RuleBase" id="RU000662"/>
    </source>
</evidence>
<dbReference type="OrthoDB" id="2436667at2759"/>
<dbReference type="InterPro" id="IPR008991">
    <property type="entry name" value="Translation_prot_SH3-like_sf"/>
</dbReference>
<keyword evidence="6" id="KW-1185">Reference proteome</keyword>
<protein>
    <recommendedName>
        <fullName evidence="4">60S ribosomal protein L6</fullName>
    </recommendedName>
</protein>
<dbReference type="VEuPathDB" id="ToxoDB:cyc_00954"/>
<gene>
    <name evidence="5" type="ORF">cyc_00954</name>
</gene>
<dbReference type="GO" id="GO:0000027">
    <property type="term" value="P:ribosomal large subunit assembly"/>
    <property type="evidence" value="ECO:0007669"/>
    <property type="project" value="TreeGrafter"/>
</dbReference>
<dbReference type="SUPFAM" id="SSF50104">
    <property type="entry name" value="Translation proteins SH3-like domain"/>
    <property type="match status" value="1"/>
</dbReference>
<comment type="caution">
    <text evidence="5">The sequence shown here is derived from an EMBL/GenBank/DDBJ whole genome shotgun (WGS) entry which is preliminary data.</text>
</comment>
<proteinExistence type="inferred from homology"/>
<dbReference type="FunFam" id="2.30.30.30:FF:000014">
    <property type="entry name" value="60S ribosomal protein L6"/>
    <property type="match status" value="1"/>
</dbReference>
<dbReference type="GO" id="GO:0002181">
    <property type="term" value="P:cytoplasmic translation"/>
    <property type="evidence" value="ECO:0007669"/>
    <property type="project" value="TreeGrafter"/>
</dbReference>
<evidence type="ECO:0000256" key="3">
    <source>
        <dbReference type="ARBA" id="ARBA00023274"/>
    </source>
</evidence>
<keyword evidence="3 4" id="KW-0687">Ribonucleoprotein</keyword>
<sequence>MTQAKKAAAAPTGGRCAGAGRFRLRRKDRRVIALKRQAAGKTNSKLRKSITPGSVLILLSSGYRGKRVICLKQMEPSGLLLVTGPFTVNGVPLRRVNPRYVIATSTKVDVSRVDLKEVTDSMFTRTSKERRADRKMKTKDDTSMFIKQDDTRQKTLPEERKQLQDKVDKALLSVVDKDPLLKQYLKNRFTLRANMAPHAMKF</sequence>
<evidence type="ECO:0000256" key="2">
    <source>
        <dbReference type="ARBA" id="ARBA00022980"/>
    </source>
</evidence>
<dbReference type="VEuPathDB" id="ToxoDB:LOC34618040"/>
<dbReference type="PROSITE" id="PS01170">
    <property type="entry name" value="RIBOSOMAL_L6E"/>
    <property type="match status" value="1"/>
</dbReference>
<dbReference type="InterPro" id="IPR000915">
    <property type="entry name" value="60S_ribosomal_eL6"/>
</dbReference>
<dbReference type="InterPro" id="IPR014722">
    <property type="entry name" value="Rib_uL2_dom2"/>
</dbReference>
<dbReference type="AlphaFoldDB" id="A0A1D3D930"/>
<dbReference type="CDD" id="cd13156">
    <property type="entry name" value="KOW_RPL6"/>
    <property type="match status" value="1"/>
</dbReference>
<dbReference type="InterPro" id="IPR041997">
    <property type="entry name" value="Ribosomal_eL6_KOW"/>
</dbReference>
<comment type="similarity">
    <text evidence="1 4">Belongs to the eukaryotic ribosomal protein eL6 family.</text>
</comment>
<evidence type="ECO:0000256" key="1">
    <source>
        <dbReference type="ARBA" id="ARBA00010592"/>
    </source>
</evidence>
<evidence type="ECO:0000313" key="6">
    <source>
        <dbReference type="Proteomes" id="UP000095192"/>
    </source>
</evidence>
<dbReference type="Gene3D" id="2.30.30.30">
    <property type="match status" value="1"/>
</dbReference>
<dbReference type="GO" id="GO:0022625">
    <property type="term" value="C:cytosolic large ribosomal subunit"/>
    <property type="evidence" value="ECO:0007669"/>
    <property type="project" value="TreeGrafter"/>
</dbReference>
<accession>A0A1D3D930</accession>
<dbReference type="GO" id="GO:0003723">
    <property type="term" value="F:RNA binding"/>
    <property type="evidence" value="ECO:0007669"/>
    <property type="project" value="TreeGrafter"/>
</dbReference>
<evidence type="ECO:0000313" key="5">
    <source>
        <dbReference type="EMBL" id="OEH79972.1"/>
    </source>
</evidence>
<dbReference type="EMBL" id="JROU02000216">
    <property type="protein sequence ID" value="OEH79972.1"/>
    <property type="molecule type" value="Genomic_DNA"/>
</dbReference>
<dbReference type="PANTHER" id="PTHR10715">
    <property type="entry name" value="60S RIBOSOMAL PROTEIN L6"/>
    <property type="match status" value="1"/>
</dbReference>
<dbReference type="GeneID" id="34618040"/>
<keyword evidence="2 4" id="KW-0689">Ribosomal protein</keyword>
<dbReference type="InterPro" id="IPR049633">
    <property type="entry name" value="Ribosomal_eL6_CS"/>
</dbReference>